<dbReference type="EMBL" id="CAJOAZ010001729">
    <property type="protein sequence ID" value="CAF3849339.1"/>
    <property type="molecule type" value="Genomic_DNA"/>
</dbReference>
<evidence type="ECO:0000313" key="2">
    <source>
        <dbReference type="EMBL" id="CAF1395160.1"/>
    </source>
</evidence>
<keyword evidence="1" id="KW-0812">Transmembrane</keyword>
<dbReference type="Proteomes" id="UP000663881">
    <property type="component" value="Unassembled WGS sequence"/>
</dbReference>
<dbReference type="Proteomes" id="UP000663845">
    <property type="component" value="Unassembled WGS sequence"/>
</dbReference>
<comment type="caution">
    <text evidence="3">The sequence shown here is derived from an EMBL/GenBank/DDBJ whole genome shotgun (WGS) entry which is preliminary data.</text>
</comment>
<evidence type="ECO:0000313" key="3">
    <source>
        <dbReference type="EMBL" id="CAF1415289.1"/>
    </source>
</evidence>
<feature type="transmembrane region" description="Helical" evidence="1">
    <location>
        <begin position="114"/>
        <end position="142"/>
    </location>
</feature>
<reference evidence="3" key="1">
    <citation type="submission" date="2021-02" db="EMBL/GenBank/DDBJ databases">
        <authorList>
            <person name="Nowell W R."/>
        </authorList>
    </citation>
    <scope>NUCLEOTIDE SEQUENCE</scope>
</reference>
<feature type="transmembrane region" description="Helical" evidence="1">
    <location>
        <begin position="33"/>
        <end position="55"/>
    </location>
</feature>
<dbReference type="EMBL" id="CAJNON010000867">
    <property type="protein sequence ID" value="CAF1395160.1"/>
    <property type="molecule type" value="Genomic_DNA"/>
</dbReference>
<evidence type="ECO:0000313" key="4">
    <source>
        <dbReference type="EMBL" id="CAF3827192.1"/>
    </source>
</evidence>
<keyword evidence="1" id="KW-0472">Membrane</keyword>
<proteinExistence type="predicted"/>
<dbReference type="PANTHER" id="PTHR33444:SF7">
    <property type="entry name" value="TRANSMEMBRANE PROTEIN 272"/>
    <property type="match status" value="1"/>
</dbReference>
<keyword evidence="1" id="KW-1133">Transmembrane helix</keyword>
<dbReference type="Proteomes" id="UP000663844">
    <property type="component" value="Unassembled WGS sequence"/>
</dbReference>
<protein>
    <submittedName>
        <fullName evidence="3">Uncharacterized protein</fullName>
    </submittedName>
</protein>
<dbReference type="EMBL" id="CAJNOG010001155">
    <property type="protein sequence ID" value="CAF1415289.1"/>
    <property type="molecule type" value="Genomic_DNA"/>
</dbReference>
<name>A0A815M170_9BILA</name>
<dbReference type="Proteomes" id="UP000663891">
    <property type="component" value="Unassembled WGS sequence"/>
</dbReference>
<feature type="transmembrane region" description="Helical" evidence="1">
    <location>
        <begin position="162"/>
        <end position="186"/>
    </location>
</feature>
<evidence type="ECO:0000313" key="5">
    <source>
        <dbReference type="EMBL" id="CAF3849339.1"/>
    </source>
</evidence>
<dbReference type="AlphaFoldDB" id="A0A815M170"/>
<organism evidence="3 6">
    <name type="scientific">Adineta steineri</name>
    <dbReference type="NCBI Taxonomy" id="433720"/>
    <lineage>
        <taxon>Eukaryota</taxon>
        <taxon>Metazoa</taxon>
        <taxon>Spiralia</taxon>
        <taxon>Gnathifera</taxon>
        <taxon>Rotifera</taxon>
        <taxon>Eurotatoria</taxon>
        <taxon>Bdelloidea</taxon>
        <taxon>Adinetida</taxon>
        <taxon>Adinetidae</taxon>
        <taxon>Adineta</taxon>
    </lineage>
</organism>
<sequence>MNTSTIFPSSDYNDVIVDTPTIPSKREQRLDKAINYFSSVMFAIQVILAAVFSGIELHYGIDYLNQCPIQPWINIFLIVHGSTKLAWVLLGIVSFFNGRVIYNMMNKKTLARSIIILILPLQLLFAVWFLAWFIVGNVWVFSCKSRVQYTDPTSTSTYCQQTLYSAAYGLIISTYIVVGIVAILTVKRRVIGKTIRQRISS</sequence>
<accession>A0A815M170</accession>
<dbReference type="EMBL" id="CAJOAY010001320">
    <property type="protein sequence ID" value="CAF3827192.1"/>
    <property type="molecule type" value="Genomic_DNA"/>
</dbReference>
<dbReference type="OrthoDB" id="6157510at2759"/>
<evidence type="ECO:0000256" key="1">
    <source>
        <dbReference type="SAM" id="Phobius"/>
    </source>
</evidence>
<evidence type="ECO:0000313" key="6">
    <source>
        <dbReference type="Proteomes" id="UP000663845"/>
    </source>
</evidence>
<dbReference type="InterPro" id="IPR040350">
    <property type="entry name" value="TMEM272"/>
</dbReference>
<feature type="transmembrane region" description="Helical" evidence="1">
    <location>
        <begin position="75"/>
        <end position="102"/>
    </location>
</feature>
<dbReference type="PANTHER" id="PTHR33444">
    <property type="entry name" value="SI:DKEY-19B23.12-RELATED"/>
    <property type="match status" value="1"/>
</dbReference>
<gene>
    <name evidence="3" type="ORF">JYZ213_LOCUS38637</name>
    <name evidence="4" type="ORF">OKA104_LOCUS20058</name>
    <name evidence="5" type="ORF">OXD698_LOCUS21184</name>
    <name evidence="2" type="ORF">VCS650_LOCUS36171</name>
</gene>